<gene>
    <name evidence="1" type="ORF">ENG63_03400</name>
</gene>
<protein>
    <submittedName>
        <fullName evidence="1">Uncharacterized protein</fullName>
    </submittedName>
</protein>
<feature type="non-terminal residue" evidence="1">
    <location>
        <position position="92"/>
    </location>
</feature>
<evidence type="ECO:0000313" key="1">
    <source>
        <dbReference type="EMBL" id="HDD43892.1"/>
    </source>
</evidence>
<dbReference type="AlphaFoldDB" id="A0A7C0Y9J0"/>
<dbReference type="EMBL" id="DRBS01000131">
    <property type="protein sequence ID" value="HDD43892.1"/>
    <property type="molecule type" value="Genomic_DNA"/>
</dbReference>
<dbReference type="Proteomes" id="UP000886289">
    <property type="component" value="Unassembled WGS sequence"/>
</dbReference>
<accession>A0A7C0Y9J0</accession>
<proteinExistence type="predicted"/>
<organism evidence="1">
    <name type="scientific">Desulfofervidus auxilii</name>
    <dbReference type="NCBI Taxonomy" id="1621989"/>
    <lineage>
        <taxon>Bacteria</taxon>
        <taxon>Pseudomonadati</taxon>
        <taxon>Thermodesulfobacteriota</taxon>
        <taxon>Candidatus Desulfofervidia</taxon>
        <taxon>Candidatus Desulfofervidales</taxon>
        <taxon>Candidatus Desulfofervidaceae</taxon>
        <taxon>Candidatus Desulfofervidus</taxon>
    </lineage>
</organism>
<sequence length="92" mass="11203">MIQKKKSERNSIIFVHPDDIYKNNLTYRKVLMEYNKRQKNENSYNLCSALDLYWHPIYRKLKEIADYKEIFVYILSAGWGLVRGDFLLPYYD</sequence>
<name>A0A7C0Y9J0_DESA2</name>
<reference evidence="1" key="1">
    <citation type="journal article" date="2020" name="mSystems">
        <title>Genome- and Community-Level Interaction Insights into Carbon Utilization and Element Cycling Functions of Hydrothermarchaeota in Hydrothermal Sediment.</title>
        <authorList>
            <person name="Zhou Z."/>
            <person name="Liu Y."/>
            <person name="Xu W."/>
            <person name="Pan J."/>
            <person name="Luo Z.H."/>
            <person name="Li M."/>
        </authorList>
    </citation>
    <scope>NUCLEOTIDE SEQUENCE [LARGE SCALE GENOMIC DNA]</scope>
    <source>
        <strain evidence="1">HyVt-233</strain>
    </source>
</reference>
<comment type="caution">
    <text evidence="1">The sequence shown here is derived from an EMBL/GenBank/DDBJ whole genome shotgun (WGS) entry which is preliminary data.</text>
</comment>